<sequence>MNGSVNMNTFKINGKVYGRDIQVLVDRGSTNCFLDEETAYKLGCKQEYTTPMQVSVANGTRIVSDMYCPKFTWRMQDQKFNYPLRVIKLGGCNVVLGGDWLRKHKPVEYNYEDMKVTVARDGKRLILKALTKVNAHHAEFQMISVKSMKRLILRGNYNLMGQLSVVNSEGGNSIRTDTVLEAMLEEFSDDFQELNELLDELHGSCYFSKIDLRSVEYLGHVTSAEGVAIDLQKLRTLLKPLSLKWMHVTRNWGCFDARGRPIAYLNKALGVKNLGLTDTKDTNDVEFQNILQAKVIDKDTYHEYSILNGIVRKETSTCGETEDLRKHIIQVLHNSTMGGQSGIQELSMKIPHTQDCCNPTNPIASMVPHHHGFHKRLPHSEGKNYILEVVDRLTKDKIFTSDFFWKELFKPLGTELSDSTAYHHKLTGKLKELINV</sequence>
<reference evidence="1" key="2">
    <citation type="journal article" date="2024" name="Plant">
        <title>Genomic evolution and insights into agronomic trait innovations of Sesamum species.</title>
        <authorList>
            <person name="Miao H."/>
            <person name="Wang L."/>
            <person name="Qu L."/>
            <person name="Liu H."/>
            <person name="Sun Y."/>
            <person name="Le M."/>
            <person name="Wang Q."/>
            <person name="Wei S."/>
            <person name="Zheng Y."/>
            <person name="Lin W."/>
            <person name="Duan Y."/>
            <person name="Cao H."/>
            <person name="Xiong S."/>
            <person name="Wang X."/>
            <person name="Wei L."/>
            <person name="Li C."/>
            <person name="Ma Q."/>
            <person name="Ju M."/>
            <person name="Zhao R."/>
            <person name="Li G."/>
            <person name="Mu C."/>
            <person name="Tian Q."/>
            <person name="Mei H."/>
            <person name="Zhang T."/>
            <person name="Gao T."/>
            <person name="Zhang H."/>
        </authorList>
    </citation>
    <scope>NUCLEOTIDE SEQUENCE</scope>
    <source>
        <strain evidence="1">KEN8</strain>
    </source>
</reference>
<name>A0AAW2K1I9_9LAMI</name>
<dbReference type="EMBL" id="JACGWM010000656">
    <property type="protein sequence ID" value="KAL0300384.1"/>
    <property type="molecule type" value="Genomic_DNA"/>
</dbReference>
<protein>
    <submittedName>
        <fullName evidence="1">Uncharacterized protein</fullName>
    </submittedName>
</protein>
<accession>A0AAW2K1I9</accession>
<dbReference type="AlphaFoldDB" id="A0AAW2K1I9"/>
<dbReference type="CDD" id="cd00303">
    <property type="entry name" value="retropepsin_like"/>
    <property type="match status" value="1"/>
</dbReference>
<dbReference type="Pfam" id="PF08284">
    <property type="entry name" value="RVP_2"/>
    <property type="match status" value="1"/>
</dbReference>
<gene>
    <name evidence="1" type="ORF">Scaly_3048800</name>
</gene>
<proteinExistence type="predicted"/>
<dbReference type="SUPFAM" id="SSF50630">
    <property type="entry name" value="Acid proteases"/>
    <property type="match status" value="1"/>
</dbReference>
<comment type="caution">
    <text evidence="1">The sequence shown here is derived from an EMBL/GenBank/DDBJ whole genome shotgun (WGS) entry which is preliminary data.</text>
</comment>
<dbReference type="InterPro" id="IPR021109">
    <property type="entry name" value="Peptidase_aspartic_dom_sf"/>
</dbReference>
<organism evidence="1">
    <name type="scientific">Sesamum calycinum</name>
    <dbReference type="NCBI Taxonomy" id="2727403"/>
    <lineage>
        <taxon>Eukaryota</taxon>
        <taxon>Viridiplantae</taxon>
        <taxon>Streptophyta</taxon>
        <taxon>Embryophyta</taxon>
        <taxon>Tracheophyta</taxon>
        <taxon>Spermatophyta</taxon>
        <taxon>Magnoliopsida</taxon>
        <taxon>eudicotyledons</taxon>
        <taxon>Gunneridae</taxon>
        <taxon>Pentapetalae</taxon>
        <taxon>asterids</taxon>
        <taxon>lamiids</taxon>
        <taxon>Lamiales</taxon>
        <taxon>Pedaliaceae</taxon>
        <taxon>Sesamum</taxon>
    </lineage>
</organism>
<dbReference type="Gene3D" id="2.40.70.10">
    <property type="entry name" value="Acid Proteases"/>
    <property type="match status" value="1"/>
</dbReference>
<evidence type="ECO:0000313" key="1">
    <source>
        <dbReference type="EMBL" id="KAL0300384.1"/>
    </source>
</evidence>
<reference evidence="1" key="1">
    <citation type="submission" date="2020-06" db="EMBL/GenBank/DDBJ databases">
        <authorList>
            <person name="Li T."/>
            <person name="Hu X."/>
            <person name="Zhang T."/>
            <person name="Song X."/>
            <person name="Zhang H."/>
            <person name="Dai N."/>
            <person name="Sheng W."/>
            <person name="Hou X."/>
            <person name="Wei L."/>
        </authorList>
    </citation>
    <scope>NUCLEOTIDE SEQUENCE</scope>
    <source>
        <strain evidence="1">KEN8</strain>
        <tissue evidence="1">Leaf</tissue>
    </source>
</reference>